<proteinExistence type="predicted"/>
<reference evidence="3 4" key="1">
    <citation type="submission" date="2019-05" db="EMBL/GenBank/DDBJ databases">
        <title>The compact genome of Giardia muris reveals important steps in the evolution of intestinal protozoan parasites.</title>
        <authorList>
            <person name="Xu F."/>
            <person name="Jimenez-Gonzalez A."/>
            <person name="Einarsson E."/>
            <person name="Astvaldsson A."/>
            <person name="Peirasmaki D."/>
            <person name="Eckmann L."/>
            <person name="Andersson J.O."/>
            <person name="Svard S.G."/>
            <person name="Jerlstrom-Hultqvist J."/>
        </authorList>
    </citation>
    <scope>NUCLEOTIDE SEQUENCE [LARGE SCALE GENOMIC DNA]</scope>
    <source>
        <strain evidence="3 4">Roberts-Thomson</strain>
    </source>
</reference>
<organism evidence="3 4">
    <name type="scientific">Giardia muris</name>
    <dbReference type="NCBI Taxonomy" id="5742"/>
    <lineage>
        <taxon>Eukaryota</taxon>
        <taxon>Metamonada</taxon>
        <taxon>Diplomonadida</taxon>
        <taxon>Hexamitidae</taxon>
        <taxon>Giardiinae</taxon>
        <taxon>Giardia</taxon>
    </lineage>
</organism>
<evidence type="ECO:0000256" key="2">
    <source>
        <dbReference type="SAM" id="MobiDB-lite"/>
    </source>
</evidence>
<evidence type="ECO:0000313" key="3">
    <source>
        <dbReference type="EMBL" id="TNJ30432.1"/>
    </source>
</evidence>
<feature type="coiled-coil region" evidence="1">
    <location>
        <begin position="3612"/>
        <end position="3658"/>
    </location>
</feature>
<comment type="caution">
    <text evidence="3">The sequence shown here is derived from an EMBL/GenBank/DDBJ whole genome shotgun (WGS) entry which is preliminary data.</text>
</comment>
<dbReference type="EMBL" id="VDLU01000001">
    <property type="protein sequence ID" value="TNJ30432.1"/>
    <property type="molecule type" value="Genomic_DNA"/>
</dbReference>
<feature type="coiled-coil region" evidence="1">
    <location>
        <begin position="1185"/>
        <end position="1212"/>
    </location>
</feature>
<dbReference type="VEuPathDB" id="GiardiaDB:GMRT_10947"/>
<evidence type="ECO:0000256" key="1">
    <source>
        <dbReference type="SAM" id="Coils"/>
    </source>
</evidence>
<dbReference type="InterPro" id="IPR040401">
    <property type="entry name" value="CCDC162"/>
</dbReference>
<evidence type="ECO:0000313" key="4">
    <source>
        <dbReference type="Proteomes" id="UP000315496"/>
    </source>
</evidence>
<feature type="coiled-coil region" evidence="1">
    <location>
        <begin position="3538"/>
        <end position="3572"/>
    </location>
</feature>
<dbReference type="PANTHER" id="PTHR33331">
    <property type="entry name" value="COILED-COIL DOMAIN-CONTAINING PROTEIN 162"/>
    <property type="match status" value="1"/>
</dbReference>
<protein>
    <submittedName>
        <fullName evidence="3">Uncharacterized protein</fullName>
    </submittedName>
</protein>
<keyword evidence="4" id="KW-1185">Reference proteome</keyword>
<name>A0A4Z1SXB9_GIAMU</name>
<keyword evidence="1" id="KW-0175">Coiled coil</keyword>
<dbReference type="PANTHER" id="PTHR33331:SF13">
    <property type="entry name" value="COILED-COIL DOMAIN CONTAINING 162"/>
    <property type="match status" value="1"/>
</dbReference>
<sequence length="3670" mass="408780">MDLGTLRDAVMDMEREADTTRLGVAGCLQDLEDAVTERVLSSLSRKGYNTIGDAATAAPELSPDLLPSITNADKAVHRTLSGLAFDYSNAELLYDTTDAQECILNYFTRAPETIHNRPPARPVYADYLVSQTLAAGQPLVQDAHGLLSFLLQDSVDHYLRLQGVERALTFKGLVLNRFPPPSDLRRIQFIALEIARHKQATVNLLLRVLSVCVHAQLSLPAHLLSRAIAILLTTDVAYERKDVIQKRLKEELLIREFDSETFNQEFATFTKRTAPEGGEGSTVCTTAPLAPALAAVDHWITTEDLKIAIRRHALHRSPIHEFLPHYEWQGLTNSELLMLDSVIEAREFHDVPIDLAARIRKFIGTSTNGIISRADATGNSVPGARSSLSNEQTHFHVYVSTRSLCLENNIRLRAVKQAMNDRFRKPIGGSAKRPEKYTELAQPVYPLSLTDCIGCFLGLGSLKDLGFAHRVNWETFIDEYEERTPSVPSNASGVVLSVSHDVESIEDSVPVQRLDPSDALIFYPTRDVLAGRLPANIDLSSKDDNDVRDIDIELDPAGVINIDALMAKIEQSMQSMGELRGVNSELAILSGQFLFCAREQFSSLFRTLPCFASRGIRPDDKVRSNILNEEGDANVNSIVLPSDAMNSAQVDDIFVVDSFTKMRRNISCFERLYHTERSEELGHYYNDPGLDSVTPFGIYTGDCTSTSSNDYLRTPRQGVLAKLHLESTSETNPDAMREDIVRLSPGVHNLKTFVANSLGGSLTKDQLATFHKESLYKKPKLSSKSYHSVWKDAIRSYYVGSSVGEAFLPNHLTTDGRLIPVKLDGFCSIVLGLISGASIRERESVSNRIIKDEIASMFRAYSQTETRPTPYRHLHKVLCTSLMYFRFVLVSRIWAELVQEMTKIHALLSNSEVIARFLAGDFSLLADFYFSNDEKKEGTVLPPENDRSLDLDQEILQFCNVTPFSYGTKPFYQDPIMGSGTKRDTALPTRPIILPGVSESAARIASHSDFMYTDLIPSGEVLTHVEVLNKIWISLLRLRTLPDLSDDLPISATGTDANDSPDLPDPMPHPITDATFHHSLCNVLFIVENDGVYSLSRKKLVFSSAIADISAILYDDHVTISEYLRRVITRIRTSALRLMIRRKYMNSVSPPKQGDLSAIPNKDLYSLLDQADRKFIDGLTIDGTLDRMGILLEVLQQELDLLRQKAKVISCLYESLLHTYDAQKAREIAQTMFSIAYHRPKVFVEYVNCTPFTDELGEDSTGMADMRSQGIDSLPLLQAASLCAREIPHPAYPIRSEVRVLRYMSETLSSIIDLELEHYRANVVTQVDAQKVTQRQSVRGVKKISQELGFYVYALGDIPQPVEELRLSRAVVDGRNVAEVTGSTVKGIIRSPCNAYRYHILGEYVPSLSNLYRIPLALNQTASELLGQLLSEALPKPFTIMRTTLSMDEDGSITRPYTFPIFSMRLSLTSRLAAARVMARSTVNLIRLWRTSGSTLPSNIASICDPGLFSSPKMIEQLIEKSIHSQKTEADGMMFNTVTADRNIVAERLICSLVGLMVPPGGGFIGKATLTAQEKAHMKAESGPSSNRTTRRSSARPRTGETSAPPRAKPILRTGTPLQRQSSAHLVASGSINLSESYDTEGERNVVELDDLDFGPLASLFARSVTMKDVFLQLDKGARIQVISLLAKTTLRTWEGFPNVLPISFQLLAMGLNALWAKRLLYNSVVLSHVLRLAEMNQHSLLPGIEINKNLISLFPRTILDPTTYTALPQVMLASSTNTPGIKQDYSVSLTAGLMAQPLGREDSVPFLSSEKGITPGSKTRISLAALGLEYLQENDEMELPLDGFSYQEYVGHQTLTNNLPFLASVDAEALHYLLALDPNNPAHVCQLFLSEDFNLNPGISLKASTTLGDTLFDVLHGGNVDGVSQSPLVSPLLRGILGILGRTAYTEVCVNSLRSATIRANQLVSGYITMNNIVQGHYDPFNRRRELFNMMLDESVTGWKNCVYKCARVGHFYRNLRLRGRTDITYYTLGDRARRPGFPSSYLLSSEDTLFRVANLAHNEYAFRLRQFQNDEANPAILYSYRQALFYTCCQALLSESKRHALEAQIKGQLNLVRSYLQETNIDKLRLMVHPPPLYRNVISKDIDTLSTEALLTTEGYLGKILTVPHPVSFMMDSQQIGQLEIVLQYFLGLEAVVRLAYIKSFLGGADLWAAYDNINSELAFISELLRVHIQVGQTHGIQTLDDNSLSDLITVSAPSCIYLEDGELEEMRRCVKSILSEYCEVMSMSRSGLQGDAQRVRFNDGDGNMIQAESKTRVAELEITDLRSNLNGVLASLRDVAHQNLEYCKVDVLVKKILALHDRANMLLFGTLVQIVNSTLHKGLGAVARSFMETLEILAVRQNYQVGLMGASLNLSPTGLYNHLVFETLSTRFQQNRKASPYLPAPADVFNASGPNSKTNTTDPTMEQVQHAKPLVSKTNPFKFADAHALSAIEPIHMSVQMHCDQIRGGTMEEIDPEFVKKELGSLNTTLSFQVGSVFSLDDAASYTNSGHCNFIGLMSLPIMDPYGAVYSRYALTNSVARIQLHKLGLSETGAPCTLPLFGDTLLSTSKRSVTGAKRPFSCSYRSIPVVDSPVAIFSSFSYGNMATSPYSSVLHLRSLAQGTGVCGSLGFFMPFGLCSDFTAFQLNRQELENDACATVMVKRANTAGNFVGPPDPFERTGMGNYSPKWHALLYPKMLAEQDALLLGGFTSIELTSLCVCNTMRTGMSKLKAGESITKLLIQDECTVPPKTKPIGLYRTIPYDSSSWAGHLIETTILSRIIEQDRLERIYLRLHGIDECNKNSVLLSPMAVFGPKRAEMLFGEPFMRALNEVRMLEDELVRKRSTFERTKGPSMVTMKQHDIHMFMLLPMFTYLDDMTASSITVSNDSSILQELVPIFRSLQTEALYQNIRAIATRQLWRRLGFLYNHQTSLNRYNLLISNVSDGHLSGHAYGQSYFSFLSSIGTGVRLCRTANCINREQTTTRSPFSMTLMKQVQPTIINTIGHVTGLTDMRLNDGEALTNAAEQVSISGKTRAARGLIDVLRETVSEAGARITEGNRLAFSEATLMQYSITSVISGLASYLVGRLVSRLKRDLMAIQIRNPVAYLYMLTSVYTAIVTNAPEYTVSMSSLPTVVPNSPQPGKSKLPQPSSGEAVDKFLERFSLDMIMFNVETLNEKLVSITQEVVASCSFIEAFMLSLLNGRCRELAMSIYEANTRGIESMARRREVLMTEAIRRALSSLGPMARDHVLELLETTMECYSNVYTLSSTEEHLRNVLHAEMSRRIVYMYTSIIVAKRHKFILLRNKQEIIRGAVTSTQKKYEQILGVVNRLGAKGLDDDQALEPYNCDVMASYDANIRELVEDWGNMRLSLLLARSFNNFRASCLRTKLENLTDSISAELGQFNREIWIVLARYNEIELNLGRKVNMLHARIATKTAYVAELHARIDKMTFDKRAKPGVTSDTTLKKGPGSNANYGRLMTKLLPKLTDAVATPKICNEAETQLVQLRKLMAERTALQQEADQIQQSIDQLGRQARNNEATTAKQIQHEQTTIAKAEEQCNEVPERLMTMQTSMQLLKANLAPIEEAASRAEKEQLNGEIDAALEEITEWRAKIAQLRSEYPEIFSESFINE</sequence>
<dbReference type="Proteomes" id="UP000315496">
    <property type="component" value="Chromosome 1"/>
</dbReference>
<accession>A0A4Z1SXB9</accession>
<feature type="region of interest" description="Disordered" evidence="2">
    <location>
        <begin position="1575"/>
        <end position="1616"/>
    </location>
</feature>
<dbReference type="OrthoDB" id="76966at2759"/>
<gene>
    <name evidence="3" type="ORF">GMRT_10947</name>
</gene>